<sequence>MVVQNQYELDKVVYKEFGDRLVRAVTTASSLEAEQDNDNTLQRDEDRLKLEELVALCTNLQNRVLDLEKTKTTQHNEIAILKRRVKKLEKRNKSRTHKLKRLYKVGLTARVESSGDEESLGEDASKQGRRNDAVDVDKDITLVSVHDDVDNKMFDVDALDAKRADEKRNKPPTQAQQRKIMYTYLKNIEVYKLKDLKLTEFDRIQEIFDKAFKKRCKFSESYHESFGRFQTGFGLILSLPKSAAYFCNVLKHVKVSILQILPFEEGNMPVKYLGVPFLWSHGNLHKGHAKVAWDVICLLKTEGGLGIRSPLSNMISNRDIYKEGFNHRMKLDDMISNGVFLWPNEWYVKYPLVNTLAPPAIVLDRCDKLEWFDDDGTVQSFSVHTVWNSIRSRSAKLKLKSCRWKKSKDALDVAKLWNLGSEIRVACHSVS</sequence>
<gene>
    <name evidence="2" type="ORF">Tci_010974</name>
</gene>
<protein>
    <recommendedName>
        <fullName evidence="3">RNA-directed DNA polymerase, eukaryota, reverse transcriptase zinc-binding domain protein</fullName>
    </recommendedName>
</protein>
<dbReference type="PANTHER" id="PTHR33116">
    <property type="entry name" value="REVERSE TRANSCRIPTASE ZINC-BINDING DOMAIN-CONTAINING PROTEIN-RELATED-RELATED"/>
    <property type="match status" value="1"/>
</dbReference>
<comment type="caution">
    <text evidence="2">The sequence shown here is derived from an EMBL/GenBank/DDBJ whole genome shotgun (WGS) entry which is preliminary data.</text>
</comment>
<evidence type="ECO:0000256" key="1">
    <source>
        <dbReference type="SAM" id="Coils"/>
    </source>
</evidence>
<dbReference type="AlphaFoldDB" id="A0A6L2JPV2"/>
<evidence type="ECO:0008006" key="3">
    <source>
        <dbReference type="Google" id="ProtNLM"/>
    </source>
</evidence>
<keyword evidence="1" id="KW-0175">Coiled coil</keyword>
<evidence type="ECO:0000313" key="2">
    <source>
        <dbReference type="EMBL" id="GEU38996.1"/>
    </source>
</evidence>
<accession>A0A6L2JPV2</accession>
<organism evidence="2">
    <name type="scientific">Tanacetum cinerariifolium</name>
    <name type="common">Dalmatian daisy</name>
    <name type="synonym">Chrysanthemum cinerariifolium</name>
    <dbReference type="NCBI Taxonomy" id="118510"/>
    <lineage>
        <taxon>Eukaryota</taxon>
        <taxon>Viridiplantae</taxon>
        <taxon>Streptophyta</taxon>
        <taxon>Embryophyta</taxon>
        <taxon>Tracheophyta</taxon>
        <taxon>Spermatophyta</taxon>
        <taxon>Magnoliopsida</taxon>
        <taxon>eudicotyledons</taxon>
        <taxon>Gunneridae</taxon>
        <taxon>Pentapetalae</taxon>
        <taxon>asterids</taxon>
        <taxon>campanulids</taxon>
        <taxon>Asterales</taxon>
        <taxon>Asteraceae</taxon>
        <taxon>Asteroideae</taxon>
        <taxon>Anthemideae</taxon>
        <taxon>Anthemidinae</taxon>
        <taxon>Tanacetum</taxon>
    </lineage>
</organism>
<proteinExistence type="predicted"/>
<dbReference type="PANTHER" id="PTHR33116:SF84">
    <property type="entry name" value="RNA-DIRECTED DNA POLYMERASE"/>
    <property type="match status" value="1"/>
</dbReference>
<feature type="coiled-coil region" evidence="1">
    <location>
        <begin position="50"/>
        <end position="98"/>
    </location>
</feature>
<name>A0A6L2JPV2_TANCI</name>
<reference evidence="2" key="1">
    <citation type="journal article" date="2019" name="Sci. Rep.">
        <title>Draft genome of Tanacetum cinerariifolium, the natural source of mosquito coil.</title>
        <authorList>
            <person name="Yamashiro T."/>
            <person name="Shiraishi A."/>
            <person name="Satake H."/>
            <person name="Nakayama K."/>
        </authorList>
    </citation>
    <scope>NUCLEOTIDE SEQUENCE</scope>
</reference>
<dbReference type="EMBL" id="BKCJ010001120">
    <property type="protein sequence ID" value="GEU38996.1"/>
    <property type="molecule type" value="Genomic_DNA"/>
</dbReference>